<name>F0ZYC6_DICPU</name>
<dbReference type="GeneID" id="10508146"/>
<protein>
    <submittedName>
        <fullName evidence="1">Uncharacterized protein</fullName>
    </submittedName>
</protein>
<dbReference type="OrthoDB" id="5962499at2759"/>
<proteinExistence type="predicted"/>
<reference evidence="2" key="1">
    <citation type="journal article" date="2011" name="Genome Biol.">
        <title>Comparative genomics of the social amoebae Dictyostelium discoideum and Dictyostelium purpureum.</title>
        <authorList>
            <consortium name="US DOE Joint Genome Institute (JGI-PGF)"/>
            <person name="Sucgang R."/>
            <person name="Kuo A."/>
            <person name="Tian X."/>
            <person name="Salerno W."/>
            <person name="Parikh A."/>
            <person name="Feasley C.L."/>
            <person name="Dalin E."/>
            <person name="Tu H."/>
            <person name="Huang E."/>
            <person name="Barry K."/>
            <person name="Lindquist E."/>
            <person name="Shapiro H."/>
            <person name="Bruce D."/>
            <person name="Schmutz J."/>
            <person name="Salamov A."/>
            <person name="Fey P."/>
            <person name="Gaudet P."/>
            <person name="Anjard C."/>
            <person name="Babu M.M."/>
            <person name="Basu S."/>
            <person name="Bushmanova Y."/>
            <person name="van der Wel H."/>
            <person name="Katoh-Kurasawa M."/>
            <person name="Dinh C."/>
            <person name="Coutinho P.M."/>
            <person name="Saito T."/>
            <person name="Elias M."/>
            <person name="Schaap P."/>
            <person name="Kay R.R."/>
            <person name="Henrissat B."/>
            <person name="Eichinger L."/>
            <person name="Rivero F."/>
            <person name="Putnam N.H."/>
            <person name="West C.M."/>
            <person name="Loomis W.F."/>
            <person name="Chisholm R.L."/>
            <person name="Shaulsky G."/>
            <person name="Strassmann J.E."/>
            <person name="Queller D.C."/>
            <person name="Kuspa A."/>
            <person name="Grigoriev I.V."/>
        </authorList>
    </citation>
    <scope>NUCLEOTIDE SEQUENCE [LARGE SCALE GENOMIC DNA]</scope>
    <source>
        <strain evidence="2">QSDP1</strain>
    </source>
</reference>
<sequence>MDNNNFEQLLKNYTNGETVKKNNDRGINFYYSKYNPEFFKELKNRVEFEREKILQVLKHDNIVKLESSILSILSNRVSILHRDSTCLPDTRCRLCFSAEESIEHLVGGCTGMNKHGRIKCHDSSN</sequence>
<organism evidence="1 2">
    <name type="scientific">Dictyostelium purpureum</name>
    <name type="common">Slime mold</name>
    <dbReference type="NCBI Taxonomy" id="5786"/>
    <lineage>
        <taxon>Eukaryota</taxon>
        <taxon>Amoebozoa</taxon>
        <taxon>Evosea</taxon>
        <taxon>Eumycetozoa</taxon>
        <taxon>Dictyostelia</taxon>
        <taxon>Dictyosteliales</taxon>
        <taxon>Dictyosteliaceae</taxon>
        <taxon>Dictyostelium</taxon>
    </lineage>
</organism>
<dbReference type="Proteomes" id="UP000001064">
    <property type="component" value="Unassembled WGS sequence"/>
</dbReference>
<dbReference type="AlphaFoldDB" id="F0ZYC6"/>
<dbReference type="KEGG" id="dpp:DICPUDRAFT_83036"/>
<gene>
    <name evidence="1" type="ORF">DICPUDRAFT_83036</name>
</gene>
<evidence type="ECO:0000313" key="1">
    <source>
        <dbReference type="EMBL" id="EGC31054.1"/>
    </source>
</evidence>
<dbReference type="EMBL" id="GL871280">
    <property type="protein sequence ID" value="EGC31054.1"/>
    <property type="molecule type" value="Genomic_DNA"/>
</dbReference>
<dbReference type="InParanoid" id="F0ZYC6"/>
<evidence type="ECO:0000313" key="2">
    <source>
        <dbReference type="Proteomes" id="UP000001064"/>
    </source>
</evidence>
<accession>F0ZYC6</accession>
<dbReference type="RefSeq" id="XP_003292413.1">
    <property type="nucleotide sequence ID" value="XM_003292365.1"/>
</dbReference>
<dbReference type="VEuPathDB" id="AmoebaDB:DICPUDRAFT_83036"/>
<keyword evidence="2" id="KW-1185">Reference proteome</keyword>